<dbReference type="Proteomes" id="UP001174997">
    <property type="component" value="Unassembled WGS sequence"/>
</dbReference>
<accession>A0AA40D611</accession>
<feature type="compositionally biased region" description="Basic and acidic residues" evidence="2">
    <location>
        <begin position="300"/>
        <end position="312"/>
    </location>
</feature>
<gene>
    <name evidence="3" type="ORF">QBC41DRAFT_329399</name>
</gene>
<reference evidence="3" key="1">
    <citation type="submission" date="2023-06" db="EMBL/GenBank/DDBJ databases">
        <title>Genome-scale phylogeny and comparative genomics of the fungal order Sordariales.</title>
        <authorList>
            <consortium name="Lawrence Berkeley National Laboratory"/>
            <person name="Hensen N."/>
            <person name="Bonometti L."/>
            <person name="Westerberg I."/>
            <person name="Brannstrom I.O."/>
            <person name="Guillou S."/>
            <person name="Cros-Aarteil S."/>
            <person name="Calhoun S."/>
            <person name="Haridas S."/>
            <person name="Kuo A."/>
            <person name="Mondo S."/>
            <person name="Pangilinan J."/>
            <person name="Riley R."/>
            <person name="Labutti K."/>
            <person name="Andreopoulos B."/>
            <person name="Lipzen A."/>
            <person name="Chen C."/>
            <person name="Yanf M."/>
            <person name="Daum C."/>
            <person name="Ng V."/>
            <person name="Clum A."/>
            <person name="Steindorff A."/>
            <person name="Ohm R."/>
            <person name="Martin F."/>
            <person name="Silar P."/>
            <person name="Natvig D."/>
            <person name="Lalanne C."/>
            <person name="Gautier V."/>
            <person name="Ament-Velasquez S.L."/>
            <person name="Kruys A."/>
            <person name="Hutchinson M.I."/>
            <person name="Powell A.J."/>
            <person name="Barry K."/>
            <person name="Miller A.N."/>
            <person name="Grigoriev I.V."/>
            <person name="Debuchy R."/>
            <person name="Gladieux P."/>
            <person name="Thoren M.H."/>
            <person name="Johannesson H."/>
        </authorList>
    </citation>
    <scope>NUCLEOTIDE SEQUENCE</scope>
    <source>
        <strain evidence="3">CBS 307.81</strain>
    </source>
</reference>
<proteinExistence type="predicted"/>
<evidence type="ECO:0000256" key="1">
    <source>
        <dbReference type="SAM" id="Coils"/>
    </source>
</evidence>
<feature type="compositionally biased region" description="Polar residues" evidence="2">
    <location>
        <begin position="329"/>
        <end position="342"/>
    </location>
</feature>
<feature type="coiled-coil region" evidence="1">
    <location>
        <begin position="133"/>
        <end position="218"/>
    </location>
</feature>
<feature type="compositionally biased region" description="Basic and acidic residues" evidence="2">
    <location>
        <begin position="345"/>
        <end position="358"/>
    </location>
</feature>
<evidence type="ECO:0000313" key="4">
    <source>
        <dbReference type="Proteomes" id="UP001174997"/>
    </source>
</evidence>
<sequence>MTAVEVTDGPPLCKALRISDDKPCTVPAIETSNGNLFCKFHAKQCYGLYLGYKRRTNEFMSLSERKPPFLRDAKASSLNTMSFEPIQTQEELAEVHEFLFNQFVLVGKAIRARELHHKHFYSQDMDYGHKAFLDKLVSTRHSIQKALENLEKRTAELLYEKEKWYNWVRDAQDDEEKNREKEQKKRLKQEHALFQRHKRELEARLAAARAKEEERSQAAYLENIWTERMAASASEDSEDSSWDPIEDVVENTRGRYLDLIRHFLWIELPAVEKKEEQTSGNPSPVAACGVDGGADGGADALEKGGEMTVAERKKARKRAKKKSSKMSAQSQDAGSSTATGVSRPQPDKSKIESKEDVRNRLKEGVEKDYSHINGPMLVGTAQNPAELEKRTAPVKDEDIDKLIADITEIKELLFCRQVMSRSTLLPAALKAGSVEEFLADPSISDSDLLDLCIQVEQPSLQALRDACADFVRGDEPDNDDHDNDDEEDKYTSVAEYIRHHYRYGALEDLYLDALSSISRKALGGSDKLLEDIAEDEKPRDKKMKVQICGRSIWNHASQHSMARNGWLHFSIMAKDCEFPKAISLCRNWDEFFELNCLALWQYFPASKWTGWSGNFLIEELTQLGFVPFFMDLTAHQETTYNQLGTINRKVLRKQSLVVEARNFICAHMKRNDPVSRRFIQYALMRPGEHFILVRDGKTGRIVVAPEDYNRWIVRSRSGVGVRPGESYGRHGNDGWDLELEVDAMFFELAGMQCQWRFSFSEYYEVYIWDFAPGMSAGKIYKYIKECLSKAHRIRGNRDKYKHMKPIMETLTREPDTMRVRQIKPGENVKSLYDELAGPDAQFYVRTNQGKMIRTSEDIPPGCSPYEYYNDTDAAEDAILFEEEELAGVQNMPFVEITNPVQQLESTHMPLSILNHKAKQLMGEMPDALEEILGISRKKLEEKKGNMPYAPGSEEFPFEAPPIWQQQHDIITETSLTSPRAKLLTSLDFASIKLKISMAELEETACAQEIMERDRSYIFKDTFHIGDLEPGAQERYKESMKLIIGLQKYQSPHPRRHQEWTWFCMEILNWLNLKIYYDVYVRDPAHPWPHRYILQDIVQAFMTVGLFFPNLEVTSVIQEYLGSAEGAAFKNSKIFDPEARRQVRPDVRTRTSCAYRPRKFWNEWENKVYTGDDLYIDAMPWDWNMAIRPIIAKLYRAGMIEPACVEPHPEVVPGFATANTEEHRPGKFDLFITYSNTDEFVQGMPPSFIDYRDWPELLPAARKFAAGCKTKTPRFALLRLWSAPHFYPLMMLPPMRQTVAFLDPVGRAWEWKFIPKDMPMSEWSVHNTTMLRLGFLREQVMGLGPGFRTPVDKSRGRTWAETKYSAKDKFSHGHSELDDKTLNRGDLILVMGDDEKDLLKWCTAVSFAMQTKPWLREVDLWKSFINVDLEFLETLDSHWLE</sequence>
<evidence type="ECO:0000256" key="2">
    <source>
        <dbReference type="SAM" id="MobiDB-lite"/>
    </source>
</evidence>
<protein>
    <submittedName>
        <fullName evidence="3">Uncharacterized protein</fullName>
    </submittedName>
</protein>
<feature type="compositionally biased region" description="Basic residues" evidence="2">
    <location>
        <begin position="313"/>
        <end position="324"/>
    </location>
</feature>
<organism evidence="3 4">
    <name type="scientific">Cercophora samala</name>
    <dbReference type="NCBI Taxonomy" id="330535"/>
    <lineage>
        <taxon>Eukaryota</taxon>
        <taxon>Fungi</taxon>
        <taxon>Dikarya</taxon>
        <taxon>Ascomycota</taxon>
        <taxon>Pezizomycotina</taxon>
        <taxon>Sordariomycetes</taxon>
        <taxon>Sordariomycetidae</taxon>
        <taxon>Sordariales</taxon>
        <taxon>Lasiosphaeriaceae</taxon>
        <taxon>Cercophora</taxon>
    </lineage>
</organism>
<evidence type="ECO:0000313" key="3">
    <source>
        <dbReference type="EMBL" id="KAK0662992.1"/>
    </source>
</evidence>
<name>A0AA40D611_9PEZI</name>
<feature type="region of interest" description="Disordered" evidence="2">
    <location>
        <begin position="274"/>
        <end position="358"/>
    </location>
</feature>
<dbReference type="EMBL" id="JAULSY010000134">
    <property type="protein sequence ID" value="KAK0662992.1"/>
    <property type="molecule type" value="Genomic_DNA"/>
</dbReference>
<keyword evidence="4" id="KW-1185">Reference proteome</keyword>
<keyword evidence="1" id="KW-0175">Coiled coil</keyword>
<comment type="caution">
    <text evidence="3">The sequence shown here is derived from an EMBL/GenBank/DDBJ whole genome shotgun (WGS) entry which is preliminary data.</text>
</comment>